<dbReference type="EMBL" id="BAAAZO010000012">
    <property type="protein sequence ID" value="GAA3635507.1"/>
    <property type="molecule type" value="Genomic_DNA"/>
</dbReference>
<dbReference type="PANTHER" id="PTHR43167">
    <property type="entry name" value="PUTATIVE (AFU_ORTHOLOGUE AFUA_6G01830)-RELATED"/>
    <property type="match status" value="1"/>
</dbReference>
<dbReference type="RefSeq" id="WP_231488726.1">
    <property type="nucleotide sequence ID" value="NZ_BAAAZO010000012.1"/>
</dbReference>
<dbReference type="PANTHER" id="PTHR43167:SF1">
    <property type="entry name" value="PUTATIVE (AFU_ORTHOLOGUE AFUA_6G01830)-RELATED"/>
    <property type="match status" value="1"/>
</dbReference>
<feature type="region of interest" description="Disordered" evidence="1">
    <location>
        <begin position="21"/>
        <end position="54"/>
    </location>
</feature>
<organism evidence="2 3">
    <name type="scientific">Kineosporia mesophila</name>
    <dbReference type="NCBI Taxonomy" id="566012"/>
    <lineage>
        <taxon>Bacteria</taxon>
        <taxon>Bacillati</taxon>
        <taxon>Actinomycetota</taxon>
        <taxon>Actinomycetes</taxon>
        <taxon>Kineosporiales</taxon>
        <taxon>Kineosporiaceae</taxon>
        <taxon>Kineosporia</taxon>
    </lineage>
</organism>
<reference evidence="3" key="1">
    <citation type="journal article" date="2019" name="Int. J. Syst. Evol. Microbiol.">
        <title>The Global Catalogue of Microorganisms (GCM) 10K type strain sequencing project: providing services to taxonomists for standard genome sequencing and annotation.</title>
        <authorList>
            <consortium name="The Broad Institute Genomics Platform"/>
            <consortium name="The Broad Institute Genome Sequencing Center for Infectious Disease"/>
            <person name="Wu L."/>
            <person name="Ma J."/>
        </authorList>
    </citation>
    <scope>NUCLEOTIDE SEQUENCE [LARGE SCALE GENOMIC DNA]</scope>
    <source>
        <strain evidence="3">JCM 16902</strain>
    </source>
</reference>
<keyword evidence="3" id="KW-1185">Reference proteome</keyword>
<dbReference type="Proteomes" id="UP001501074">
    <property type="component" value="Unassembled WGS sequence"/>
</dbReference>
<evidence type="ECO:0000313" key="2">
    <source>
        <dbReference type="EMBL" id="GAA3635507.1"/>
    </source>
</evidence>
<evidence type="ECO:0000313" key="3">
    <source>
        <dbReference type="Proteomes" id="UP001501074"/>
    </source>
</evidence>
<dbReference type="InterPro" id="IPR029063">
    <property type="entry name" value="SAM-dependent_MTases_sf"/>
</dbReference>
<name>A0ABP7ALF6_9ACTN</name>
<dbReference type="SUPFAM" id="SSF53335">
    <property type="entry name" value="S-adenosyl-L-methionine-dependent methyltransferases"/>
    <property type="match status" value="1"/>
</dbReference>
<accession>A0ABP7ALF6</accession>
<gene>
    <name evidence="2" type="ORF">GCM10022223_62420</name>
</gene>
<proteinExistence type="predicted"/>
<protein>
    <recommendedName>
        <fullName evidence="4">Methyltransferase</fullName>
    </recommendedName>
</protein>
<dbReference type="Gene3D" id="3.40.50.150">
    <property type="entry name" value="Vaccinia Virus protein VP39"/>
    <property type="match status" value="1"/>
</dbReference>
<evidence type="ECO:0000256" key="1">
    <source>
        <dbReference type="SAM" id="MobiDB-lite"/>
    </source>
</evidence>
<evidence type="ECO:0008006" key="4">
    <source>
        <dbReference type="Google" id="ProtNLM"/>
    </source>
</evidence>
<sequence>MRTKTLTSPRTVTTLEKLYTPAEEARKKPRSPARRQDIAAMSPAERADAPADAYMPISPEGGRLLYALTRAARPTTVVEFGTSYGLSTIHLAAAVADRCCT</sequence>
<comment type="caution">
    <text evidence="2">The sequence shown here is derived from an EMBL/GenBank/DDBJ whole genome shotgun (WGS) entry which is preliminary data.</text>
</comment>